<dbReference type="Pfam" id="PF00672">
    <property type="entry name" value="HAMP"/>
    <property type="match status" value="1"/>
</dbReference>
<dbReference type="InterPro" id="IPR036890">
    <property type="entry name" value="HATPase_C_sf"/>
</dbReference>
<keyword evidence="8" id="KW-0175">Coiled coil</keyword>
<dbReference type="SUPFAM" id="SSF55874">
    <property type="entry name" value="ATPase domain of HSP90 chaperone/DNA topoisomerase II/histidine kinase"/>
    <property type="match status" value="1"/>
</dbReference>
<comment type="subcellular location">
    <subcellularLocation>
        <location evidence="2">Membrane</location>
    </subcellularLocation>
</comment>
<evidence type="ECO:0000256" key="4">
    <source>
        <dbReference type="ARBA" id="ARBA00022553"/>
    </source>
</evidence>
<keyword evidence="9" id="KW-1133">Transmembrane helix</keyword>
<dbReference type="SMART" id="SM00388">
    <property type="entry name" value="HisKA"/>
    <property type="match status" value="1"/>
</dbReference>
<evidence type="ECO:0000259" key="11">
    <source>
        <dbReference type="PROSITE" id="PS50110"/>
    </source>
</evidence>
<dbReference type="EC" id="2.7.13.3" evidence="3"/>
<keyword evidence="5" id="KW-0808">Transferase</keyword>
<dbReference type="Pfam" id="PF00072">
    <property type="entry name" value="Response_reg"/>
    <property type="match status" value="1"/>
</dbReference>
<evidence type="ECO:0000256" key="9">
    <source>
        <dbReference type="SAM" id="Phobius"/>
    </source>
</evidence>
<dbReference type="InterPro" id="IPR011006">
    <property type="entry name" value="CheY-like_superfamily"/>
</dbReference>
<feature type="domain" description="HAMP" evidence="12">
    <location>
        <begin position="386"/>
        <end position="438"/>
    </location>
</feature>
<evidence type="ECO:0000256" key="8">
    <source>
        <dbReference type="SAM" id="Coils"/>
    </source>
</evidence>
<dbReference type="Pfam" id="PF02518">
    <property type="entry name" value="HATPase_c"/>
    <property type="match status" value="1"/>
</dbReference>
<dbReference type="InterPro" id="IPR036097">
    <property type="entry name" value="HisK_dim/P_sf"/>
</dbReference>
<feature type="modified residue" description="4-aspartylphosphate" evidence="7">
    <location>
        <position position="783"/>
    </location>
</feature>
<dbReference type="SUPFAM" id="SSF52172">
    <property type="entry name" value="CheY-like"/>
    <property type="match status" value="1"/>
</dbReference>
<dbReference type="PROSITE" id="PS50110">
    <property type="entry name" value="RESPONSE_REGULATORY"/>
    <property type="match status" value="1"/>
</dbReference>
<evidence type="ECO:0000313" key="13">
    <source>
        <dbReference type="EMBL" id="MFC6673407.1"/>
    </source>
</evidence>
<accession>A0ABW2A7I1</accession>
<evidence type="ECO:0000259" key="12">
    <source>
        <dbReference type="PROSITE" id="PS50885"/>
    </source>
</evidence>
<dbReference type="SUPFAM" id="SSF47384">
    <property type="entry name" value="Homodimeric domain of signal transducing histidine kinase"/>
    <property type="match status" value="1"/>
</dbReference>
<dbReference type="PRINTS" id="PR00344">
    <property type="entry name" value="BCTRLSENSOR"/>
</dbReference>
<reference evidence="14" key="1">
    <citation type="journal article" date="2019" name="Int. J. Syst. Evol. Microbiol.">
        <title>The Global Catalogue of Microorganisms (GCM) 10K type strain sequencing project: providing services to taxonomists for standard genome sequencing and annotation.</title>
        <authorList>
            <consortium name="The Broad Institute Genomics Platform"/>
            <consortium name="The Broad Institute Genome Sequencing Center for Infectious Disease"/>
            <person name="Wu L."/>
            <person name="Ma J."/>
        </authorList>
    </citation>
    <scope>NUCLEOTIDE SEQUENCE [LARGE SCALE GENOMIC DNA]</scope>
    <source>
        <strain evidence="14">NBRC 111756</strain>
    </source>
</reference>
<dbReference type="EMBL" id="JBHSWE010000001">
    <property type="protein sequence ID" value="MFC6673407.1"/>
    <property type="molecule type" value="Genomic_DNA"/>
</dbReference>
<keyword evidence="4 7" id="KW-0597">Phosphoprotein</keyword>
<evidence type="ECO:0000256" key="5">
    <source>
        <dbReference type="ARBA" id="ARBA00022679"/>
    </source>
</evidence>
<dbReference type="SMART" id="SM00448">
    <property type="entry name" value="REC"/>
    <property type="match status" value="1"/>
</dbReference>
<dbReference type="InterPro" id="IPR003594">
    <property type="entry name" value="HATPase_dom"/>
</dbReference>
<dbReference type="Pfam" id="PF00512">
    <property type="entry name" value="HisKA"/>
    <property type="match status" value="1"/>
</dbReference>
<dbReference type="CDD" id="cd16922">
    <property type="entry name" value="HATPase_EvgS-ArcB-TorS-like"/>
    <property type="match status" value="1"/>
</dbReference>
<dbReference type="Gene3D" id="3.30.450.20">
    <property type="entry name" value="PAS domain"/>
    <property type="match status" value="1"/>
</dbReference>
<organism evidence="13 14">
    <name type="scientific">Marinobacterium aestuariivivens</name>
    <dbReference type="NCBI Taxonomy" id="1698799"/>
    <lineage>
        <taxon>Bacteria</taxon>
        <taxon>Pseudomonadati</taxon>
        <taxon>Pseudomonadota</taxon>
        <taxon>Gammaproteobacteria</taxon>
        <taxon>Oceanospirillales</taxon>
        <taxon>Oceanospirillaceae</taxon>
        <taxon>Marinobacterium</taxon>
    </lineage>
</organism>
<feature type="domain" description="Histidine kinase" evidence="10">
    <location>
        <begin position="485"/>
        <end position="708"/>
    </location>
</feature>
<feature type="coiled-coil region" evidence="8">
    <location>
        <begin position="441"/>
        <end position="478"/>
    </location>
</feature>
<dbReference type="CDD" id="cd06225">
    <property type="entry name" value="HAMP"/>
    <property type="match status" value="1"/>
</dbReference>
<keyword evidence="13" id="KW-0547">Nucleotide-binding</keyword>
<proteinExistence type="predicted"/>
<protein>
    <recommendedName>
        <fullName evidence="3">histidine kinase</fullName>
        <ecNumber evidence="3">2.7.13.3</ecNumber>
    </recommendedName>
</protein>
<feature type="domain" description="Response regulatory" evidence="11">
    <location>
        <begin position="734"/>
        <end position="849"/>
    </location>
</feature>
<evidence type="ECO:0000256" key="2">
    <source>
        <dbReference type="ARBA" id="ARBA00004370"/>
    </source>
</evidence>
<evidence type="ECO:0000256" key="7">
    <source>
        <dbReference type="PROSITE-ProRule" id="PRU00169"/>
    </source>
</evidence>
<gene>
    <name evidence="13" type="ORF">ACFQDL_27425</name>
</gene>
<dbReference type="Gene3D" id="3.30.565.10">
    <property type="entry name" value="Histidine kinase-like ATPase, C-terminal domain"/>
    <property type="match status" value="1"/>
</dbReference>
<dbReference type="RefSeq" id="WP_379911768.1">
    <property type="nucleotide sequence ID" value="NZ_JBHSWE010000001.1"/>
</dbReference>
<keyword evidence="9" id="KW-0472">Membrane</keyword>
<dbReference type="InterPro" id="IPR005467">
    <property type="entry name" value="His_kinase_dom"/>
</dbReference>
<dbReference type="PROSITE" id="PS50885">
    <property type="entry name" value="HAMP"/>
    <property type="match status" value="1"/>
</dbReference>
<dbReference type="Gene3D" id="6.10.340.10">
    <property type="match status" value="1"/>
</dbReference>
<dbReference type="GO" id="GO:0005524">
    <property type="term" value="F:ATP binding"/>
    <property type="evidence" value="ECO:0007669"/>
    <property type="project" value="UniProtKB-KW"/>
</dbReference>
<dbReference type="Gene3D" id="3.40.50.2300">
    <property type="match status" value="1"/>
</dbReference>
<name>A0ABW2A7I1_9GAMM</name>
<dbReference type="InterPro" id="IPR001789">
    <property type="entry name" value="Sig_transdc_resp-reg_receiver"/>
</dbReference>
<keyword evidence="9" id="KW-0812">Transmembrane</keyword>
<comment type="catalytic activity">
    <reaction evidence="1">
        <text>ATP + protein L-histidine = ADP + protein N-phospho-L-histidine.</text>
        <dbReference type="EC" id="2.7.13.3"/>
    </reaction>
</comment>
<keyword evidence="6" id="KW-0418">Kinase</keyword>
<evidence type="ECO:0000256" key="1">
    <source>
        <dbReference type="ARBA" id="ARBA00000085"/>
    </source>
</evidence>
<dbReference type="CDD" id="cd00082">
    <property type="entry name" value="HisKA"/>
    <property type="match status" value="1"/>
</dbReference>
<keyword evidence="13" id="KW-0067">ATP-binding</keyword>
<sequence length="974" mass="109285">MTASGQASVSTRRRLKRSIFRSTLLRLVFGLTVLTLIGMTIAYLYVLASLESRTVAELGAYIRERGANEETIFKLAADNHALIKKDLLYRLDMAENGDPADRFEQLFVRDSDGFVRSRPDGYDGTRMAGGCILNARLPLTDAVRRRMLVFYDLVNQYGPAWHNRFQNTYISTPENIMLMYWPEVPNWCLESSPFRYRPVESFVDGGDGAEVVERETVWTAPFYDRVSASWRVSAETPVYWNDRQIATLGHDILAGELLERALQQRLEGTYNILLRDDGRLILHPRLIEQITRKEGYFDIPTMGDTQLKGVYEAAMSGTEKAFVVDHPSADEFLAIARLESVGWYFVTVFPKSILADLAFSGARMVLLLGVLALLLQGLVLYWVMRRQLDAPLSHLLGATRRLEAGDYQVSVDLPREDEFGVLGQAFNQMADRVRERDRALAQSARELEDRVRQRTAELEEAKDAALQAARQAERANRSKSAFLANMSHEIRTPMNAILGFTDILAGLVRDRQQRQYLKSIQTSGKSLLTLINDILDLSKVEAGKLELIYSAVDLKELCAEMEPLFSQKLAEKNLDFVLDIDPSLPPALLVDEVRLRQILINLIGNAVKFTEQGLIRLAVRCESPGGAQSTPDLVIEVEDSGIGIPAEQQTTIFGAFEQRSGQSPERYGGTGLGLAICKRLVELMNGEIRLDSEEGRGSRFTVLLHGIRVASVSELSARAGAVVDLDAISFAPATLLLVDDIAINRDLLRGYLSRYAFQFLEAENGREAVEMTRQRKPDLVLMDMRMPVMNGYEASERLKQDDSTRDIPVIALTASAMERDAREIGSLCDGYLRKPVSQQELVLELGRFLSHSVAEAQASATLLPEEATPWPPAELDTDQRQQLAQLLEEWHGLQARCDLLCETMPINDIEAFAGEMQSLGEQFRYPPLVDWGRRLREQTELFDLDGISSTLSRLSQERQALENLLKEEASPGVH</sequence>
<dbReference type="SUPFAM" id="SSF158472">
    <property type="entry name" value="HAMP domain-like"/>
    <property type="match status" value="1"/>
</dbReference>
<evidence type="ECO:0000256" key="6">
    <source>
        <dbReference type="ARBA" id="ARBA00022777"/>
    </source>
</evidence>
<dbReference type="Proteomes" id="UP001596422">
    <property type="component" value="Unassembled WGS sequence"/>
</dbReference>
<dbReference type="PROSITE" id="PS50109">
    <property type="entry name" value="HIS_KIN"/>
    <property type="match status" value="1"/>
</dbReference>
<dbReference type="SMART" id="SM00304">
    <property type="entry name" value="HAMP"/>
    <property type="match status" value="1"/>
</dbReference>
<feature type="transmembrane region" description="Helical" evidence="9">
    <location>
        <begin position="23"/>
        <end position="46"/>
    </location>
</feature>
<dbReference type="InterPro" id="IPR003661">
    <property type="entry name" value="HisK_dim/P_dom"/>
</dbReference>
<dbReference type="SMART" id="SM00387">
    <property type="entry name" value="HATPase_c"/>
    <property type="match status" value="1"/>
</dbReference>
<dbReference type="PANTHER" id="PTHR43047">
    <property type="entry name" value="TWO-COMPONENT HISTIDINE PROTEIN KINASE"/>
    <property type="match status" value="1"/>
</dbReference>
<comment type="caution">
    <text evidence="13">The sequence shown here is derived from an EMBL/GenBank/DDBJ whole genome shotgun (WGS) entry which is preliminary data.</text>
</comment>
<evidence type="ECO:0000256" key="3">
    <source>
        <dbReference type="ARBA" id="ARBA00012438"/>
    </source>
</evidence>
<keyword evidence="14" id="KW-1185">Reference proteome</keyword>
<evidence type="ECO:0000313" key="14">
    <source>
        <dbReference type="Proteomes" id="UP001596422"/>
    </source>
</evidence>
<dbReference type="InterPro" id="IPR004358">
    <property type="entry name" value="Sig_transdc_His_kin-like_C"/>
</dbReference>
<dbReference type="Gene3D" id="1.10.287.130">
    <property type="match status" value="1"/>
</dbReference>
<dbReference type="InterPro" id="IPR003660">
    <property type="entry name" value="HAMP_dom"/>
</dbReference>
<evidence type="ECO:0000259" key="10">
    <source>
        <dbReference type="PROSITE" id="PS50109"/>
    </source>
</evidence>